<evidence type="ECO:0000313" key="1">
    <source>
        <dbReference type="EMBL" id="RDB22984.1"/>
    </source>
</evidence>
<sequence length="102" mass="11461">MFIDNQRTPNPITGMCFTAGSSSYYEMTLGDRMESLTMLLRHADLPPSFSLADSRVESATAAQVAFSMLQRFRGLIDIVSQRQIPICEMKLATAPFFIFDDQ</sequence>
<organism evidence="1 2">
    <name type="scientific">Hypsizygus marmoreus</name>
    <name type="common">White beech mushroom</name>
    <name type="synonym">Agaricus marmoreus</name>
    <dbReference type="NCBI Taxonomy" id="39966"/>
    <lineage>
        <taxon>Eukaryota</taxon>
        <taxon>Fungi</taxon>
        <taxon>Dikarya</taxon>
        <taxon>Basidiomycota</taxon>
        <taxon>Agaricomycotina</taxon>
        <taxon>Agaricomycetes</taxon>
        <taxon>Agaricomycetidae</taxon>
        <taxon>Agaricales</taxon>
        <taxon>Tricholomatineae</taxon>
        <taxon>Lyophyllaceae</taxon>
        <taxon>Hypsizygus</taxon>
    </lineage>
</organism>
<name>A0A369JUH8_HYPMA</name>
<evidence type="ECO:0000313" key="2">
    <source>
        <dbReference type="Proteomes" id="UP000076154"/>
    </source>
</evidence>
<accession>A0A369JUH8</accession>
<reference evidence="1" key="1">
    <citation type="submission" date="2018-04" db="EMBL/GenBank/DDBJ databases">
        <title>Whole genome sequencing of Hypsizygus marmoreus.</title>
        <authorList>
            <person name="Choi I.-G."/>
            <person name="Min B."/>
            <person name="Kim J.-G."/>
            <person name="Kim S."/>
            <person name="Oh Y.-L."/>
            <person name="Kong W.-S."/>
            <person name="Park H."/>
            <person name="Jeong J."/>
            <person name="Song E.-S."/>
        </authorList>
    </citation>
    <scope>NUCLEOTIDE SEQUENCE [LARGE SCALE GENOMIC DNA]</scope>
    <source>
        <strain evidence="1">51987-8</strain>
    </source>
</reference>
<comment type="caution">
    <text evidence="1">The sequence shown here is derived from an EMBL/GenBank/DDBJ whole genome shotgun (WGS) entry which is preliminary data.</text>
</comment>
<proteinExistence type="predicted"/>
<gene>
    <name evidence="1" type="ORF">Hypma_009909</name>
</gene>
<dbReference type="AlphaFoldDB" id="A0A369JUH8"/>
<dbReference type="Proteomes" id="UP000076154">
    <property type="component" value="Unassembled WGS sequence"/>
</dbReference>
<keyword evidence="2" id="KW-1185">Reference proteome</keyword>
<protein>
    <submittedName>
        <fullName evidence="1">Uncharacterized protein</fullName>
    </submittedName>
</protein>
<dbReference type="EMBL" id="LUEZ02000048">
    <property type="protein sequence ID" value="RDB22984.1"/>
    <property type="molecule type" value="Genomic_DNA"/>
</dbReference>
<dbReference type="InParanoid" id="A0A369JUH8"/>